<evidence type="ECO:0000256" key="20">
    <source>
        <dbReference type="ARBA" id="ARBA00023251"/>
    </source>
</evidence>
<dbReference type="InterPro" id="IPR012338">
    <property type="entry name" value="Beta-lactam/transpept-like"/>
</dbReference>
<dbReference type="InterPro" id="IPR001264">
    <property type="entry name" value="Glyco_trans_51"/>
</dbReference>
<evidence type="ECO:0000259" key="29">
    <source>
        <dbReference type="Pfam" id="PF00905"/>
    </source>
</evidence>
<evidence type="ECO:0000256" key="17">
    <source>
        <dbReference type="ARBA" id="ARBA00022984"/>
    </source>
</evidence>
<evidence type="ECO:0000256" key="4">
    <source>
        <dbReference type="ARBA" id="ARBA00007739"/>
    </source>
</evidence>
<evidence type="ECO:0000256" key="3">
    <source>
        <dbReference type="ARBA" id="ARBA00007090"/>
    </source>
</evidence>
<dbReference type="EC" id="2.4.99.28" evidence="24"/>
<comment type="similarity">
    <text evidence="3">In the C-terminal section; belongs to the transpeptidase family.</text>
</comment>
<evidence type="ECO:0000256" key="16">
    <source>
        <dbReference type="ARBA" id="ARBA00022968"/>
    </source>
</evidence>
<keyword evidence="14" id="KW-0378">Hydrolase</keyword>
<keyword evidence="19 28" id="KW-0472">Membrane</keyword>
<sequence>MSLTFPPRRAAGKSSPPGHAPSPRGPQSPRSRWPWPLRALGWLVGIGLVSVFAVLALGVVVVASIYPKLPDVSDLADYRPKQPLRVFSAEGALIGEFGEERRKLTPIEDIPQVMKDAILAAEDTRFFEHSGIDHIGIGRAILANLRDLKSQGASTISMQVARNMYLSPEQTFTRKLYEILLTLKMEHMLSKEEILEIYMNQIFLGNRAYGFSAAAETYFAKPLQSISVAEAAMLAGLPVAPSLYNPIRRPERARIRQVHIINRMQEQGFITAAQAQAAKDEKLEIRRVIDNFPVRAEYVAEMVRQSMVERYGQEAYTRGLNVYTTIQIADQEVAYQALRAGVMDYEKRQRYRGPEAFIALPAGKTEREEAIDKILATHPDNGDLLSAVVLEAGRQKVVLARAGGQTLEVSGNGLRVVQSGLADRAAANVKIRPGAVVRVVKHARNGWEMVQLPEVEGAMVALEPDTGAIKALVGGFDFNKSKFNHVTQAWRQPGSTFKPFIYSAALERGFMPTTIIADSPMYFPPSAGGGKAWEPKNYDGRFDGSLTMRRALARSKNIPSVRLLQAITPKVGQEWVTRFGFDPKRQIPVLPMALGSGEVTPLQMAGGYAVFANGGYRIDPWLIERVTDTRGTVLTQAQPPKGKDRPQAISDRNAFIMSTMMHDVVRSGTGTRAYNALKRSDIYGKTGTTNDAHDAWFAGYHPSVVAVAWVGYDTPRNLGSRETGGGLSLPIWVRYMQTALKNVPVVELKPPPGVVRSGGDWMYTEFTNGRAVSALGVELAPKHDVTGGFAPPSQQEREQILDLFRN</sequence>
<dbReference type="PANTHER" id="PTHR32282">
    <property type="entry name" value="BINDING PROTEIN TRANSPEPTIDASE, PUTATIVE-RELATED"/>
    <property type="match status" value="1"/>
</dbReference>
<dbReference type="AlphaFoldDB" id="A0A1M4SQ53"/>
<evidence type="ECO:0000256" key="24">
    <source>
        <dbReference type="ARBA" id="ARBA00044770"/>
    </source>
</evidence>
<keyword evidence="7" id="KW-1003">Cell membrane</keyword>
<evidence type="ECO:0000256" key="1">
    <source>
        <dbReference type="ARBA" id="ARBA00004249"/>
    </source>
</evidence>
<evidence type="ECO:0000256" key="26">
    <source>
        <dbReference type="ARBA" id="ARBA00060592"/>
    </source>
</evidence>
<dbReference type="InterPro" id="IPR050396">
    <property type="entry name" value="Glycosyltr_51/Transpeptidase"/>
</dbReference>
<evidence type="ECO:0000256" key="6">
    <source>
        <dbReference type="ARBA" id="ARBA00018638"/>
    </source>
</evidence>
<reference evidence="32 33" key="1">
    <citation type="submission" date="2016-11" db="EMBL/GenBank/DDBJ databases">
        <authorList>
            <person name="Jaros S."/>
            <person name="Januszkiewicz K."/>
            <person name="Wedrychowicz H."/>
        </authorList>
    </citation>
    <scope>NUCLEOTIDE SEQUENCE [LARGE SCALE GENOMIC DNA]</scope>
    <source>
        <strain evidence="32 33">DSM 16112</strain>
    </source>
</reference>
<evidence type="ECO:0000256" key="2">
    <source>
        <dbReference type="ARBA" id="ARBA00004752"/>
    </source>
</evidence>
<dbReference type="OrthoDB" id="9766909at2"/>
<dbReference type="RefSeq" id="WP_084522608.1">
    <property type="nucleotide sequence ID" value="NZ_FQUZ01000001.1"/>
</dbReference>
<organism evidence="32 33">
    <name type="scientific">Lampropedia hyalina DSM 16112</name>
    <dbReference type="NCBI Taxonomy" id="1122156"/>
    <lineage>
        <taxon>Bacteria</taxon>
        <taxon>Pseudomonadati</taxon>
        <taxon>Pseudomonadota</taxon>
        <taxon>Betaproteobacteria</taxon>
        <taxon>Burkholderiales</taxon>
        <taxon>Comamonadaceae</taxon>
        <taxon>Lampropedia</taxon>
    </lineage>
</organism>
<evidence type="ECO:0000256" key="28">
    <source>
        <dbReference type="SAM" id="Phobius"/>
    </source>
</evidence>
<keyword evidence="13 28" id="KW-0812">Transmembrane</keyword>
<evidence type="ECO:0000256" key="7">
    <source>
        <dbReference type="ARBA" id="ARBA00022475"/>
    </source>
</evidence>
<keyword evidence="16" id="KW-0735">Signal-anchor</keyword>
<evidence type="ECO:0000256" key="18">
    <source>
        <dbReference type="ARBA" id="ARBA00022989"/>
    </source>
</evidence>
<evidence type="ECO:0000313" key="32">
    <source>
        <dbReference type="EMBL" id="SHE34328.1"/>
    </source>
</evidence>
<dbReference type="InterPro" id="IPR023346">
    <property type="entry name" value="Lysozyme-like_dom_sf"/>
</dbReference>
<dbReference type="Pfam" id="PF00905">
    <property type="entry name" value="Transpeptidase"/>
    <property type="match status" value="1"/>
</dbReference>
<evidence type="ECO:0000256" key="10">
    <source>
        <dbReference type="ARBA" id="ARBA00022670"/>
    </source>
</evidence>
<feature type="transmembrane region" description="Helical" evidence="28">
    <location>
        <begin position="40"/>
        <end position="66"/>
    </location>
</feature>
<keyword evidence="18 28" id="KW-1133">Transmembrane helix</keyword>
<dbReference type="SUPFAM" id="SSF53955">
    <property type="entry name" value="Lysozyme-like"/>
    <property type="match status" value="1"/>
</dbReference>
<evidence type="ECO:0000256" key="5">
    <source>
        <dbReference type="ARBA" id="ARBA00012448"/>
    </source>
</evidence>
<dbReference type="Pfam" id="PF00912">
    <property type="entry name" value="Transgly"/>
    <property type="match status" value="1"/>
</dbReference>
<comment type="similarity">
    <text evidence="4">In the N-terminal section; belongs to the glycosyltransferase 51 family.</text>
</comment>
<keyword evidence="21" id="KW-0511">Multifunctional enzyme</keyword>
<feature type="domain" description="Penicillin-binding protein transpeptidase" evidence="29">
    <location>
        <begin position="457"/>
        <end position="704"/>
    </location>
</feature>
<dbReference type="FunFam" id="1.10.3810.10:FF:000003">
    <property type="entry name" value="Penicillin-binding protein 1a"/>
    <property type="match status" value="1"/>
</dbReference>
<dbReference type="InterPro" id="IPR001460">
    <property type="entry name" value="PCN-bd_Tpept"/>
</dbReference>
<keyword evidence="9" id="KW-0121">Carboxypeptidase</keyword>
<evidence type="ECO:0000256" key="25">
    <source>
        <dbReference type="ARBA" id="ARBA00049902"/>
    </source>
</evidence>
<dbReference type="NCBIfam" id="TIGR02074">
    <property type="entry name" value="PBP_1a_fam"/>
    <property type="match status" value="1"/>
</dbReference>
<accession>A0A1M4SQ53</accession>
<feature type="region of interest" description="Disordered" evidence="27">
    <location>
        <begin position="1"/>
        <end position="31"/>
    </location>
</feature>
<evidence type="ECO:0000256" key="21">
    <source>
        <dbReference type="ARBA" id="ARBA00023268"/>
    </source>
</evidence>
<feature type="domain" description="Glycosyl transferase family 51" evidence="30">
    <location>
        <begin position="91"/>
        <end position="265"/>
    </location>
</feature>
<dbReference type="Gene3D" id="3.40.710.10">
    <property type="entry name" value="DD-peptidase/beta-lactamase superfamily"/>
    <property type="match status" value="2"/>
</dbReference>
<evidence type="ECO:0000256" key="27">
    <source>
        <dbReference type="SAM" id="MobiDB-lite"/>
    </source>
</evidence>
<keyword evidence="11" id="KW-0328">Glycosyltransferase</keyword>
<dbReference type="EMBL" id="FQUZ01000001">
    <property type="protein sequence ID" value="SHE34328.1"/>
    <property type="molecule type" value="Genomic_DNA"/>
</dbReference>
<dbReference type="InterPro" id="IPR031376">
    <property type="entry name" value="PCB_OB"/>
</dbReference>
<keyword evidence="10" id="KW-0645">Protease</keyword>
<dbReference type="GO" id="GO:0008955">
    <property type="term" value="F:peptidoglycan glycosyltransferase activity"/>
    <property type="evidence" value="ECO:0007669"/>
    <property type="project" value="UniProtKB-EC"/>
</dbReference>
<dbReference type="STRING" id="1122156.SAMN02745117_00175"/>
<evidence type="ECO:0000256" key="9">
    <source>
        <dbReference type="ARBA" id="ARBA00022645"/>
    </source>
</evidence>
<dbReference type="GO" id="GO:0009002">
    <property type="term" value="F:serine-type D-Ala-D-Ala carboxypeptidase activity"/>
    <property type="evidence" value="ECO:0007669"/>
    <property type="project" value="UniProtKB-EC"/>
</dbReference>
<dbReference type="PANTHER" id="PTHR32282:SF27">
    <property type="entry name" value="PENICILLIN-BINDING PROTEIN 1A"/>
    <property type="match status" value="1"/>
</dbReference>
<name>A0A1M4SQ53_9BURK</name>
<dbReference type="GO" id="GO:0006508">
    <property type="term" value="P:proteolysis"/>
    <property type="evidence" value="ECO:0007669"/>
    <property type="project" value="UniProtKB-KW"/>
</dbReference>
<keyword evidence="33" id="KW-1185">Reference proteome</keyword>
<evidence type="ECO:0000256" key="19">
    <source>
        <dbReference type="ARBA" id="ARBA00023136"/>
    </source>
</evidence>
<feature type="domain" description="Penicillin-binding protein OB-like" evidence="31">
    <location>
        <begin position="351"/>
        <end position="455"/>
    </location>
</feature>
<evidence type="ECO:0000313" key="33">
    <source>
        <dbReference type="Proteomes" id="UP000184327"/>
    </source>
</evidence>
<dbReference type="GO" id="GO:0009252">
    <property type="term" value="P:peptidoglycan biosynthetic process"/>
    <property type="evidence" value="ECO:0007669"/>
    <property type="project" value="UniProtKB-UniPathway"/>
</dbReference>
<evidence type="ECO:0000256" key="14">
    <source>
        <dbReference type="ARBA" id="ARBA00022801"/>
    </source>
</evidence>
<dbReference type="UniPathway" id="UPA00219"/>
<dbReference type="GO" id="GO:0008360">
    <property type="term" value="P:regulation of cell shape"/>
    <property type="evidence" value="ECO:0007669"/>
    <property type="project" value="UniProtKB-KW"/>
</dbReference>
<keyword evidence="15" id="KW-0133">Cell shape</keyword>
<dbReference type="Pfam" id="PF17092">
    <property type="entry name" value="PCB_OB"/>
    <property type="match status" value="1"/>
</dbReference>
<dbReference type="InterPro" id="IPR036950">
    <property type="entry name" value="PBP_transglycosylase"/>
</dbReference>
<keyword evidence="17" id="KW-0573">Peptidoglycan synthesis</keyword>
<keyword evidence="22" id="KW-0961">Cell wall biogenesis/degradation</keyword>
<evidence type="ECO:0000256" key="8">
    <source>
        <dbReference type="ARBA" id="ARBA00022519"/>
    </source>
</evidence>
<dbReference type="GO" id="GO:0030288">
    <property type="term" value="C:outer membrane-bounded periplasmic space"/>
    <property type="evidence" value="ECO:0007669"/>
    <property type="project" value="TreeGrafter"/>
</dbReference>
<dbReference type="GO" id="GO:0046677">
    <property type="term" value="P:response to antibiotic"/>
    <property type="evidence" value="ECO:0007669"/>
    <property type="project" value="UniProtKB-KW"/>
</dbReference>
<keyword evidence="20" id="KW-0046">Antibiotic resistance</keyword>
<dbReference type="SUPFAM" id="SSF56601">
    <property type="entry name" value="beta-lactamase/transpeptidase-like"/>
    <property type="match status" value="1"/>
</dbReference>
<dbReference type="GO" id="GO:0071555">
    <property type="term" value="P:cell wall organization"/>
    <property type="evidence" value="ECO:0007669"/>
    <property type="project" value="UniProtKB-KW"/>
</dbReference>
<keyword evidence="8" id="KW-0997">Cell inner membrane</keyword>
<comment type="catalytic activity">
    <reaction evidence="25">
        <text>[GlcNAc-(1-&gt;4)-Mur2Ac(oyl-L-Ala-gamma-D-Glu-L-Lys-D-Ala-D-Ala)](n)-di-trans,octa-cis-undecaprenyl diphosphate + beta-D-GlcNAc-(1-&gt;4)-Mur2Ac(oyl-L-Ala-gamma-D-Glu-L-Lys-D-Ala-D-Ala)-di-trans,octa-cis-undecaprenyl diphosphate = [GlcNAc-(1-&gt;4)-Mur2Ac(oyl-L-Ala-gamma-D-Glu-L-Lys-D-Ala-D-Ala)](n+1)-di-trans,octa-cis-undecaprenyl diphosphate + di-trans,octa-cis-undecaprenyl diphosphate + H(+)</text>
        <dbReference type="Rhea" id="RHEA:23708"/>
        <dbReference type="Rhea" id="RHEA-COMP:9602"/>
        <dbReference type="Rhea" id="RHEA-COMP:9603"/>
        <dbReference type="ChEBI" id="CHEBI:15378"/>
        <dbReference type="ChEBI" id="CHEBI:58405"/>
        <dbReference type="ChEBI" id="CHEBI:60033"/>
        <dbReference type="ChEBI" id="CHEBI:78435"/>
        <dbReference type="EC" id="2.4.99.28"/>
    </reaction>
</comment>
<dbReference type="EC" id="3.4.16.4" evidence="5"/>
<keyword evidence="12" id="KW-0808">Transferase</keyword>
<dbReference type="Gene3D" id="1.10.3810.10">
    <property type="entry name" value="Biosynthetic peptidoglycan transglycosylase-like"/>
    <property type="match status" value="1"/>
</dbReference>
<dbReference type="Proteomes" id="UP000184327">
    <property type="component" value="Unassembled WGS sequence"/>
</dbReference>
<evidence type="ECO:0000259" key="30">
    <source>
        <dbReference type="Pfam" id="PF00912"/>
    </source>
</evidence>
<evidence type="ECO:0000256" key="22">
    <source>
        <dbReference type="ARBA" id="ARBA00023316"/>
    </source>
</evidence>
<dbReference type="GO" id="GO:0005886">
    <property type="term" value="C:plasma membrane"/>
    <property type="evidence" value="ECO:0007669"/>
    <property type="project" value="UniProtKB-SubCell"/>
</dbReference>
<proteinExistence type="inferred from homology"/>
<evidence type="ECO:0000259" key="31">
    <source>
        <dbReference type="Pfam" id="PF17092"/>
    </source>
</evidence>
<comment type="pathway">
    <text evidence="26">Glycan biosynthesis.</text>
</comment>
<comment type="subcellular location">
    <subcellularLocation>
        <location evidence="1">Cell inner membrane</location>
        <topology evidence="1">Single-pass type II membrane protein</topology>
    </subcellularLocation>
</comment>
<evidence type="ECO:0000256" key="13">
    <source>
        <dbReference type="ARBA" id="ARBA00022692"/>
    </source>
</evidence>
<evidence type="ECO:0000256" key="15">
    <source>
        <dbReference type="ARBA" id="ARBA00022960"/>
    </source>
</evidence>
<evidence type="ECO:0000256" key="23">
    <source>
        <dbReference type="ARBA" id="ARBA00034000"/>
    </source>
</evidence>
<protein>
    <recommendedName>
        <fullName evidence="6">Penicillin-binding protein 1A</fullName>
        <ecNumber evidence="24">2.4.99.28</ecNumber>
        <ecNumber evidence="5">3.4.16.4</ecNumber>
    </recommendedName>
</protein>
<dbReference type="GO" id="GO:0008658">
    <property type="term" value="F:penicillin binding"/>
    <property type="evidence" value="ECO:0007669"/>
    <property type="project" value="InterPro"/>
</dbReference>
<evidence type="ECO:0000256" key="12">
    <source>
        <dbReference type="ARBA" id="ARBA00022679"/>
    </source>
</evidence>
<evidence type="ECO:0000256" key="11">
    <source>
        <dbReference type="ARBA" id="ARBA00022676"/>
    </source>
</evidence>
<comment type="catalytic activity">
    <reaction evidence="23">
        <text>Preferential cleavage: (Ac)2-L-Lys-D-Ala-|-D-Ala. Also transpeptidation of peptidyl-alanyl moieties that are N-acyl substituents of D-alanine.</text>
        <dbReference type="EC" id="3.4.16.4"/>
    </reaction>
</comment>
<gene>
    <name evidence="32" type="ORF">SAMN02745117_00175</name>
</gene>
<comment type="pathway">
    <text evidence="2">Cell wall biogenesis; peptidoglycan biosynthesis.</text>
</comment>